<accession>D2TJP7</accession>
<dbReference type="STRING" id="637910.ROD_29492"/>
<name>D2TJP7_CITRI</name>
<reference evidence="1 2" key="1">
    <citation type="journal article" date="2010" name="J. Bacteriol.">
        <title>The Citrobacter rodentium genome sequence reveals convergent evolution with human pathogenic Escherichia coli.</title>
        <authorList>
            <person name="Petty N.K."/>
            <person name="Bulgin R."/>
            <person name="Crepin V.F."/>
            <person name="Cerdeno-Tarraga A.M."/>
            <person name="Schroeder G.N."/>
            <person name="Quail M.A."/>
            <person name="Lennard N."/>
            <person name="Corton C."/>
            <person name="Barron A."/>
            <person name="Clark L."/>
            <person name="Toribio A.L."/>
            <person name="Parkhill J."/>
            <person name="Dougan G."/>
            <person name="Frankel G."/>
            <person name="Thomson N.R."/>
        </authorList>
    </citation>
    <scope>NUCLEOTIDE SEQUENCE [LARGE SCALE GENOMIC DNA]</scope>
    <source>
        <strain evidence="1 2">ICC168</strain>
    </source>
</reference>
<dbReference type="Proteomes" id="UP000001889">
    <property type="component" value="Chromosome"/>
</dbReference>
<organism evidence="1 2">
    <name type="scientific">Citrobacter rodentium (strain ICC168)</name>
    <name type="common">Citrobacter freundii biotype 4280</name>
    <dbReference type="NCBI Taxonomy" id="637910"/>
    <lineage>
        <taxon>Bacteria</taxon>
        <taxon>Pseudomonadati</taxon>
        <taxon>Pseudomonadota</taxon>
        <taxon>Gammaproteobacteria</taxon>
        <taxon>Enterobacterales</taxon>
        <taxon>Enterobacteriaceae</taxon>
        <taxon>Citrobacter</taxon>
    </lineage>
</organism>
<dbReference type="AlphaFoldDB" id="D2TJP7"/>
<keyword evidence="2" id="KW-1185">Reference proteome</keyword>
<dbReference type="HOGENOM" id="CLU_2951965_0_0_6"/>
<gene>
    <name evidence="1" type="ordered locus">ROD_29492</name>
</gene>
<dbReference type="KEGG" id="cro:ROD_29492"/>
<evidence type="ECO:0000313" key="1">
    <source>
        <dbReference type="EMBL" id="CBG89688.1"/>
    </source>
</evidence>
<sequence length="59" mass="6865">MSLYEYRIKEVENGCIGIYVECNIGGFSILEDDGNLSIINDVYEGFKEEVFLYKLEDHH</sequence>
<dbReference type="EMBL" id="FN543502">
    <property type="protein sequence ID" value="CBG89688.1"/>
    <property type="molecule type" value="Genomic_DNA"/>
</dbReference>
<protein>
    <submittedName>
        <fullName evidence="1">Uncharacterized protein</fullName>
    </submittedName>
</protein>
<proteinExistence type="predicted"/>
<evidence type="ECO:0000313" key="2">
    <source>
        <dbReference type="Proteomes" id="UP000001889"/>
    </source>
</evidence>